<keyword evidence="2" id="KW-0732">Signal</keyword>
<evidence type="ECO:0000313" key="5">
    <source>
        <dbReference type="EMBL" id="THV54176.1"/>
    </source>
</evidence>
<protein>
    <recommendedName>
        <fullName evidence="7">SAC domain-containing protein</fullName>
    </recommendedName>
</protein>
<dbReference type="GO" id="GO:0043812">
    <property type="term" value="F:phosphatidylinositol-4-phosphate phosphatase activity"/>
    <property type="evidence" value="ECO:0007669"/>
    <property type="project" value="TreeGrafter"/>
</dbReference>
<dbReference type="PANTHER" id="PTHR45662:SF7">
    <property type="entry name" value="SACI DOMAIN PROTEIN (AFU_ORTHOLOGUE AFUA_1G15890)"/>
    <property type="match status" value="1"/>
</dbReference>
<evidence type="ECO:0000259" key="4">
    <source>
        <dbReference type="PROSITE" id="PS51791"/>
    </source>
</evidence>
<name>A0A4V4HVQ9_9HELO</name>
<gene>
    <name evidence="5" type="ORF">BGAL_0032g00040</name>
</gene>
<dbReference type="InterPro" id="IPR002013">
    <property type="entry name" value="SAC_dom"/>
</dbReference>
<organism evidence="5 6">
    <name type="scientific">Botrytis galanthina</name>
    <dbReference type="NCBI Taxonomy" id="278940"/>
    <lineage>
        <taxon>Eukaryota</taxon>
        <taxon>Fungi</taxon>
        <taxon>Dikarya</taxon>
        <taxon>Ascomycota</taxon>
        <taxon>Pezizomycotina</taxon>
        <taxon>Leotiomycetes</taxon>
        <taxon>Helotiales</taxon>
        <taxon>Sclerotiniaceae</taxon>
        <taxon>Botrytis</taxon>
    </lineage>
</organism>
<feature type="chain" id="PRO_5020332838" description="SAC domain-containing protein" evidence="2">
    <location>
        <begin position="25"/>
        <end position="963"/>
    </location>
</feature>
<dbReference type="Proteomes" id="UP000308671">
    <property type="component" value="Unassembled WGS sequence"/>
</dbReference>
<dbReference type="GO" id="GO:0005783">
    <property type="term" value="C:endoplasmic reticulum"/>
    <property type="evidence" value="ECO:0007669"/>
    <property type="project" value="TreeGrafter"/>
</dbReference>
<sequence length="963" mass="105873">MPGLVRKLLIFAAIDGLILQPTAPKGQRPAPATKITYKDKHIGPVLSDSRDVEGSPAKSFEAFGIVGLLTVSKTSFLISITKREQVAQIQGKPIYVITEVALTPLSSKNEAEISIDSTKAGLLKSNTEGPQNLDESDSEDDVVSDEVEEDTAVQTHKRTSSVAEDVISKKGGYGRFAQKWFSKKGWAVDQKKNLGMSVEPYSTVEQDAKTTGVIATISEAAEGGPDIPTPDKGKDTGEIETPEDISDIAESMLPKLLRTSQILFGASRSYYFSYDHDITRSLANKRNTNSELPLHKEVDPLFFWNRHLVLPFIDAGQSSLVLPLMQGFVGQRAFSMDSNPPNPVVGSDTGKTSMEMNDITTSSSDEQIFTARAGTEKSYLLTLISRRSVKRAGLRYLRRGVDEDGNTANGVETEQILSDSVWGPSSRIYSFVQIRGSIPIFFSQSPYSFKPVPQVHHSTETNYEAFKKHFDNLSDRYGAIQVASLVEKSGNEAIVGGEYEKLMTLLNVSRASELKKSIGFEWFDFHAICKGMKFENVSLLMEILGKKLDSFSNTVEFDGKLVSKQNGVLRTNCMDCLDRTNVVQSAVAKRALEIQLKNEGLDVTLQVDQTQQWFNTLWADNGDAISKQYASTAALKGDFTRTRKRDYKGAITDMGLSISRFYSGIVNDYFSQAAIDFLLGNVSYLVFEDFEANMMSGDPGVSMQKMRQQAIDVSQKLVVADDREEFIGGWTFLTPQVPNTIKSSPFEESVLLLTDAALYMCHFDWNIEKVSSFVRVDLSQVTGIKFGTYITSTLSQAQADEKRNMGFVITYKAGSNDIIRVNTRSMATEFPSSKLSLEDKTSTPTSTSTTNSVVAPIAAGFANLISGLQNQSIAEPKDAVKVLAFKALPSRSAVSDEGVSEAEQVKSVCGEIRRMVEIGSIREAGEDRKDIVEEGTIISLAEAKKSTGLFDVLGHQVKKLVWA</sequence>
<dbReference type="InterPro" id="IPR022158">
    <property type="entry name" value="Inositol_phosphatase"/>
</dbReference>
<feature type="domain" description="SAC" evidence="3">
    <location>
        <begin position="267"/>
        <end position="631"/>
    </location>
</feature>
<feature type="domain" description="HSac2" evidence="4">
    <location>
        <begin position="701"/>
        <end position="865"/>
    </location>
</feature>
<evidence type="ECO:0000259" key="3">
    <source>
        <dbReference type="PROSITE" id="PS50275"/>
    </source>
</evidence>
<feature type="region of interest" description="Disordered" evidence="1">
    <location>
        <begin position="122"/>
        <end position="157"/>
    </location>
</feature>
<dbReference type="OrthoDB" id="405996at2759"/>
<evidence type="ECO:0008006" key="7">
    <source>
        <dbReference type="Google" id="ProtNLM"/>
    </source>
</evidence>
<feature type="compositionally biased region" description="Acidic residues" evidence="1">
    <location>
        <begin position="134"/>
        <end position="151"/>
    </location>
</feature>
<keyword evidence="6" id="KW-1185">Reference proteome</keyword>
<feature type="region of interest" description="Disordered" evidence="1">
    <location>
        <begin position="221"/>
        <end position="240"/>
    </location>
</feature>
<dbReference type="EMBL" id="PQXL01000032">
    <property type="protein sequence ID" value="THV54176.1"/>
    <property type="molecule type" value="Genomic_DNA"/>
</dbReference>
<dbReference type="AlphaFoldDB" id="A0A4V4HVQ9"/>
<evidence type="ECO:0000256" key="2">
    <source>
        <dbReference type="SAM" id="SignalP"/>
    </source>
</evidence>
<evidence type="ECO:0000256" key="1">
    <source>
        <dbReference type="SAM" id="MobiDB-lite"/>
    </source>
</evidence>
<dbReference type="PANTHER" id="PTHR45662">
    <property type="entry name" value="PHOSPHATIDYLINOSITIDE PHOSPHATASE SAC1"/>
    <property type="match status" value="1"/>
</dbReference>
<comment type="caution">
    <text evidence="5">The sequence shown here is derived from an EMBL/GenBank/DDBJ whole genome shotgun (WGS) entry which is preliminary data.</text>
</comment>
<dbReference type="PROSITE" id="PS51791">
    <property type="entry name" value="HSAC2"/>
    <property type="match status" value="1"/>
</dbReference>
<reference evidence="5 6" key="1">
    <citation type="submission" date="2017-12" db="EMBL/GenBank/DDBJ databases">
        <title>Comparative genomics of Botrytis spp.</title>
        <authorList>
            <person name="Valero-Jimenez C.A."/>
            <person name="Tapia P."/>
            <person name="Veloso J."/>
            <person name="Silva-Moreno E."/>
            <person name="Staats M."/>
            <person name="Valdes J.H."/>
            <person name="Van Kan J.A.L."/>
        </authorList>
    </citation>
    <scope>NUCLEOTIDE SEQUENCE [LARGE SCALE GENOMIC DNA]</scope>
    <source>
        <strain evidence="5 6">MUCL435</strain>
    </source>
</reference>
<dbReference type="Pfam" id="PF02383">
    <property type="entry name" value="Syja_N"/>
    <property type="match status" value="1"/>
</dbReference>
<feature type="signal peptide" evidence="2">
    <location>
        <begin position="1"/>
        <end position="24"/>
    </location>
</feature>
<proteinExistence type="predicted"/>
<evidence type="ECO:0000313" key="6">
    <source>
        <dbReference type="Proteomes" id="UP000308671"/>
    </source>
</evidence>
<dbReference type="InterPro" id="IPR034753">
    <property type="entry name" value="hSac2"/>
</dbReference>
<dbReference type="PROSITE" id="PS50275">
    <property type="entry name" value="SAC"/>
    <property type="match status" value="1"/>
</dbReference>
<dbReference type="Pfam" id="PF12456">
    <property type="entry name" value="hSac2"/>
    <property type="match status" value="1"/>
</dbReference>
<dbReference type="GO" id="GO:0046856">
    <property type="term" value="P:phosphatidylinositol dephosphorylation"/>
    <property type="evidence" value="ECO:0007669"/>
    <property type="project" value="TreeGrafter"/>
</dbReference>
<accession>A0A4V4HVQ9</accession>